<gene>
    <name evidence="1" type="ORF">FHS48_001803</name>
</gene>
<dbReference type="AlphaFoldDB" id="A0A7W9ZFZ7"/>
<reference evidence="1 2" key="1">
    <citation type="submission" date="2020-08" db="EMBL/GenBank/DDBJ databases">
        <title>Genomic Encyclopedia of Type Strains, Phase IV (KMG-IV): sequencing the most valuable type-strain genomes for metagenomic binning, comparative biology and taxonomic classification.</title>
        <authorList>
            <person name="Goeker M."/>
        </authorList>
    </citation>
    <scope>NUCLEOTIDE SEQUENCE [LARGE SCALE GENOMIC DNA]</scope>
    <source>
        <strain evidence="1 2">DSM 11590</strain>
    </source>
</reference>
<organism evidence="1 2">
    <name type="scientific">Novispirillum itersonii</name>
    <name type="common">Aquaspirillum itersonii</name>
    <dbReference type="NCBI Taxonomy" id="189"/>
    <lineage>
        <taxon>Bacteria</taxon>
        <taxon>Pseudomonadati</taxon>
        <taxon>Pseudomonadota</taxon>
        <taxon>Alphaproteobacteria</taxon>
        <taxon>Rhodospirillales</taxon>
        <taxon>Novispirillaceae</taxon>
        <taxon>Novispirillum</taxon>
    </lineage>
</organism>
<comment type="caution">
    <text evidence="1">The sequence shown here is derived from an EMBL/GenBank/DDBJ whole genome shotgun (WGS) entry which is preliminary data.</text>
</comment>
<keyword evidence="2" id="KW-1185">Reference proteome</keyword>
<evidence type="ECO:0000313" key="1">
    <source>
        <dbReference type="EMBL" id="MBB6210388.1"/>
    </source>
</evidence>
<dbReference type="Proteomes" id="UP000544872">
    <property type="component" value="Unassembled WGS sequence"/>
</dbReference>
<protein>
    <submittedName>
        <fullName evidence="1">Uncharacterized protein</fullName>
    </submittedName>
</protein>
<dbReference type="EMBL" id="JACIIX010000005">
    <property type="protein sequence ID" value="MBB6210388.1"/>
    <property type="molecule type" value="Genomic_DNA"/>
</dbReference>
<evidence type="ECO:0000313" key="2">
    <source>
        <dbReference type="Proteomes" id="UP000544872"/>
    </source>
</evidence>
<accession>A0A7W9ZFZ7</accession>
<sequence length="87" mass="9020">MPLQAILGKVTLLENLGPFVLVWESLSVVCLCVMQGLGLPTDVSAAGVTAAVMAPVAVLALWQLERTFVATGMVTLNDPDNVAAPAE</sequence>
<name>A0A7W9ZFZ7_NOVIT</name>
<proteinExistence type="predicted"/>
<dbReference type="RefSeq" id="WP_184263217.1">
    <property type="nucleotide sequence ID" value="NZ_JACIIX010000005.1"/>
</dbReference>